<evidence type="ECO:0000313" key="12">
    <source>
        <dbReference type="Proteomes" id="UP000283458"/>
    </source>
</evidence>
<dbReference type="Proteomes" id="UP000283458">
    <property type="component" value="Unassembled WGS sequence"/>
</dbReference>
<dbReference type="AlphaFoldDB" id="A0A418W2S3"/>
<dbReference type="OrthoDB" id="230260at2"/>
<reference evidence="11 12" key="1">
    <citation type="submission" date="2018-09" db="EMBL/GenBank/DDBJ databases">
        <authorList>
            <person name="Zhu H."/>
        </authorList>
    </citation>
    <scope>NUCLEOTIDE SEQUENCE [LARGE SCALE GENOMIC DNA]</scope>
    <source>
        <strain evidence="11 12">K2W22B-5</strain>
    </source>
</reference>
<sequence length="309" mass="33160">MPDDPLQRDDRLSMVERLAARRLASGPMPVSAPILAPIQASPVFAAPEPPPPLQPDPPPLSVPVAKPADPARPPLPIDFDRLQAAGFITPTSPRSQQIECFRAIKRALRRIAFPEGTAERETNSNVIMVTSAVAGEGKTFVALNLAMSFCLERDLFVLLIDGDSHRRSLGSWLGAETEPGLVDLLAGDAHDVGDIIRRTSVPNLSVMPAGRPHAHGTELLSSKQMGALMRDVGARYADRIIIIDTAPVLATNEGVALSAHVGQTVLVVEKDATTKRNLREALAKLKGGRNLSCVFNRVTDEHSFADGGY</sequence>
<dbReference type="Gene3D" id="3.40.50.300">
    <property type="entry name" value="P-loop containing nucleotide triphosphate hydrolases"/>
    <property type="match status" value="1"/>
</dbReference>
<evidence type="ECO:0000256" key="2">
    <source>
        <dbReference type="ARBA" id="ARBA00011903"/>
    </source>
</evidence>
<dbReference type="GO" id="GO:0005886">
    <property type="term" value="C:plasma membrane"/>
    <property type="evidence" value="ECO:0007669"/>
    <property type="project" value="TreeGrafter"/>
</dbReference>
<gene>
    <name evidence="11" type="ORF">D3877_07095</name>
</gene>
<evidence type="ECO:0000256" key="5">
    <source>
        <dbReference type="ARBA" id="ARBA00022777"/>
    </source>
</evidence>
<evidence type="ECO:0000256" key="7">
    <source>
        <dbReference type="ARBA" id="ARBA00023137"/>
    </source>
</evidence>
<dbReference type="GO" id="GO:0004713">
    <property type="term" value="F:protein tyrosine kinase activity"/>
    <property type="evidence" value="ECO:0007669"/>
    <property type="project" value="TreeGrafter"/>
</dbReference>
<dbReference type="CDD" id="cd05387">
    <property type="entry name" value="BY-kinase"/>
    <property type="match status" value="1"/>
</dbReference>
<dbReference type="PANTHER" id="PTHR32309:SF13">
    <property type="entry name" value="FERRIC ENTEROBACTIN TRANSPORT PROTEIN FEPE"/>
    <property type="match status" value="1"/>
</dbReference>
<comment type="similarity">
    <text evidence="1">Belongs to the CpsD/CapB family.</text>
</comment>
<keyword evidence="12" id="KW-1185">Reference proteome</keyword>
<feature type="region of interest" description="Disordered" evidence="9">
    <location>
        <begin position="42"/>
        <end position="69"/>
    </location>
</feature>
<dbReference type="InterPro" id="IPR025669">
    <property type="entry name" value="AAA_dom"/>
</dbReference>
<comment type="caution">
    <text evidence="11">The sequence shown here is derived from an EMBL/GenBank/DDBJ whole genome shotgun (WGS) entry which is preliminary data.</text>
</comment>
<evidence type="ECO:0000256" key="8">
    <source>
        <dbReference type="ARBA" id="ARBA00051245"/>
    </source>
</evidence>
<evidence type="ECO:0000313" key="11">
    <source>
        <dbReference type="EMBL" id="RJF84321.1"/>
    </source>
</evidence>
<dbReference type="Pfam" id="PF13614">
    <property type="entry name" value="AAA_31"/>
    <property type="match status" value="1"/>
</dbReference>
<dbReference type="EMBL" id="QYUL01000001">
    <property type="protein sequence ID" value="RJF84321.1"/>
    <property type="molecule type" value="Genomic_DNA"/>
</dbReference>
<feature type="domain" description="AAA" evidence="10">
    <location>
        <begin position="125"/>
        <end position="259"/>
    </location>
</feature>
<keyword evidence="6" id="KW-0067">ATP-binding</keyword>
<dbReference type="EC" id="2.7.10.2" evidence="2"/>
<protein>
    <recommendedName>
        <fullName evidence="2">non-specific protein-tyrosine kinase</fullName>
        <ecNumber evidence="2">2.7.10.2</ecNumber>
    </recommendedName>
</protein>
<name>A0A418W2S3_9PROT</name>
<dbReference type="InterPro" id="IPR005702">
    <property type="entry name" value="Wzc-like_C"/>
</dbReference>
<keyword evidence="3" id="KW-0808">Transferase</keyword>
<dbReference type="InterPro" id="IPR027417">
    <property type="entry name" value="P-loop_NTPase"/>
</dbReference>
<dbReference type="InterPro" id="IPR050445">
    <property type="entry name" value="Bact_polysacc_biosynth/exp"/>
</dbReference>
<evidence type="ECO:0000256" key="4">
    <source>
        <dbReference type="ARBA" id="ARBA00022741"/>
    </source>
</evidence>
<feature type="compositionally biased region" description="Pro residues" evidence="9">
    <location>
        <begin position="47"/>
        <end position="61"/>
    </location>
</feature>
<evidence type="ECO:0000256" key="3">
    <source>
        <dbReference type="ARBA" id="ARBA00022679"/>
    </source>
</evidence>
<evidence type="ECO:0000259" key="10">
    <source>
        <dbReference type="Pfam" id="PF13614"/>
    </source>
</evidence>
<evidence type="ECO:0000256" key="9">
    <source>
        <dbReference type="SAM" id="MobiDB-lite"/>
    </source>
</evidence>
<dbReference type="SUPFAM" id="SSF52540">
    <property type="entry name" value="P-loop containing nucleoside triphosphate hydrolases"/>
    <property type="match status" value="1"/>
</dbReference>
<dbReference type="RefSeq" id="WP_119829964.1">
    <property type="nucleotide sequence ID" value="NZ_QYUL01000001.1"/>
</dbReference>
<dbReference type="PANTHER" id="PTHR32309">
    <property type="entry name" value="TYROSINE-PROTEIN KINASE"/>
    <property type="match status" value="1"/>
</dbReference>
<proteinExistence type="inferred from homology"/>
<organism evidence="11 12">
    <name type="scientific">Azospirillum cavernae</name>
    <dbReference type="NCBI Taxonomy" id="2320860"/>
    <lineage>
        <taxon>Bacteria</taxon>
        <taxon>Pseudomonadati</taxon>
        <taxon>Pseudomonadota</taxon>
        <taxon>Alphaproteobacteria</taxon>
        <taxon>Rhodospirillales</taxon>
        <taxon>Azospirillaceae</taxon>
        <taxon>Azospirillum</taxon>
    </lineage>
</organism>
<keyword evidence="4" id="KW-0547">Nucleotide-binding</keyword>
<accession>A0A418W2S3</accession>
<evidence type="ECO:0000256" key="6">
    <source>
        <dbReference type="ARBA" id="ARBA00022840"/>
    </source>
</evidence>
<keyword evidence="7" id="KW-0829">Tyrosine-protein kinase</keyword>
<keyword evidence="5" id="KW-0418">Kinase</keyword>
<evidence type="ECO:0000256" key="1">
    <source>
        <dbReference type="ARBA" id="ARBA00007316"/>
    </source>
</evidence>
<comment type="catalytic activity">
    <reaction evidence="8">
        <text>L-tyrosyl-[protein] + ATP = O-phospho-L-tyrosyl-[protein] + ADP + H(+)</text>
        <dbReference type="Rhea" id="RHEA:10596"/>
        <dbReference type="Rhea" id="RHEA-COMP:10136"/>
        <dbReference type="Rhea" id="RHEA-COMP:20101"/>
        <dbReference type="ChEBI" id="CHEBI:15378"/>
        <dbReference type="ChEBI" id="CHEBI:30616"/>
        <dbReference type="ChEBI" id="CHEBI:46858"/>
        <dbReference type="ChEBI" id="CHEBI:61978"/>
        <dbReference type="ChEBI" id="CHEBI:456216"/>
        <dbReference type="EC" id="2.7.10.2"/>
    </reaction>
</comment>